<gene>
    <name evidence="2" type="ORF">EF514_00525</name>
</gene>
<evidence type="ECO:0000313" key="2">
    <source>
        <dbReference type="EMBL" id="RVU55880.1"/>
    </source>
</evidence>
<feature type="transmembrane region" description="Helical" evidence="1">
    <location>
        <begin position="93"/>
        <end position="114"/>
    </location>
</feature>
<dbReference type="EMBL" id="RLIH01000001">
    <property type="protein sequence ID" value="RVU55880.1"/>
    <property type="molecule type" value="Genomic_DNA"/>
</dbReference>
<dbReference type="PANTHER" id="PTHR37314:SF4">
    <property type="entry name" value="UPF0700 TRANSMEMBRANE PROTEIN YOAK"/>
    <property type="match status" value="1"/>
</dbReference>
<keyword evidence="1" id="KW-0472">Membrane</keyword>
<organism evidence="2 3">
    <name type="scientific">Anaerosphaera multitolerans</name>
    <dbReference type="NCBI Taxonomy" id="2487351"/>
    <lineage>
        <taxon>Bacteria</taxon>
        <taxon>Bacillati</taxon>
        <taxon>Bacillota</taxon>
        <taxon>Tissierellia</taxon>
        <taxon>Tissierellales</taxon>
        <taxon>Peptoniphilaceae</taxon>
        <taxon>Anaerosphaera</taxon>
    </lineage>
</organism>
<protein>
    <submittedName>
        <fullName evidence="2">DUF1275 domain-containing protein</fullName>
    </submittedName>
</protein>
<dbReference type="OrthoDB" id="7057004at2"/>
<accession>A0A437S9S5</accession>
<feature type="transmembrane region" description="Helical" evidence="1">
    <location>
        <begin position="179"/>
        <end position="199"/>
    </location>
</feature>
<evidence type="ECO:0000256" key="1">
    <source>
        <dbReference type="SAM" id="Phobius"/>
    </source>
</evidence>
<feature type="transmembrane region" description="Helical" evidence="1">
    <location>
        <begin position="205"/>
        <end position="222"/>
    </location>
</feature>
<dbReference type="Proteomes" id="UP000288812">
    <property type="component" value="Unassembled WGS sequence"/>
</dbReference>
<comment type="caution">
    <text evidence="2">The sequence shown here is derived from an EMBL/GenBank/DDBJ whole genome shotgun (WGS) entry which is preliminary data.</text>
</comment>
<sequence>MPKKKISKKYLEVEKLWVFIVLMCVSGFYGAYTYCIRGGVFSNAQTANLVLFSMAIGSGDWSRAAYLLIPMSAYLLGAIISEYVYEPMRKLKLIHWETLLIFIEIGAVIFLGLLPESAPYEIAQVTINFISSMRLNTFRRAQEIPMATTFCTNHIRQLGNNIVHFVRYKDKRYFKVSLVHFKMLFAFIVGGIFGTILSAKYLGRSIFITLIPLTIVFIRLLIVDLKTEKDDFDIVPGGH</sequence>
<feature type="transmembrane region" description="Helical" evidence="1">
    <location>
        <begin position="64"/>
        <end position="81"/>
    </location>
</feature>
<name>A0A437S9S5_9FIRM</name>
<dbReference type="PANTHER" id="PTHR37314">
    <property type="entry name" value="SLR0142 PROTEIN"/>
    <property type="match status" value="1"/>
</dbReference>
<keyword evidence="1" id="KW-1133">Transmembrane helix</keyword>
<keyword evidence="1" id="KW-0812">Transmembrane</keyword>
<dbReference type="Pfam" id="PF06912">
    <property type="entry name" value="DUF1275"/>
    <property type="match status" value="1"/>
</dbReference>
<proteinExistence type="predicted"/>
<evidence type="ECO:0000313" key="3">
    <source>
        <dbReference type="Proteomes" id="UP000288812"/>
    </source>
</evidence>
<keyword evidence="3" id="KW-1185">Reference proteome</keyword>
<feature type="transmembrane region" description="Helical" evidence="1">
    <location>
        <begin position="16"/>
        <end position="34"/>
    </location>
</feature>
<reference evidence="2 3" key="1">
    <citation type="submission" date="2018-11" db="EMBL/GenBank/DDBJ databases">
        <title>Genome sequencing and assembly of Anaerosphaera sp. nov., GS7-6-2.</title>
        <authorList>
            <person name="Rettenmaier R."/>
            <person name="Liebl W."/>
            <person name="Zverlov V."/>
        </authorList>
    </citation>
    <scope>NUCLEOTIDE SEQUENCE [LARGE SCALE GENOMIC DNA]</scope>
    <source>
        <strain evidence="2 3">GS7-6-2</strain>
    </source>
</reference>
<dbReference type="AlphaFoldDB" id="A0A437S9S5"/>
<dbReference type="InterPro" id="IPR010699">
    <property type="entry name" value="DUF1275"/>
</dbReference>